<dbReference type="STRING" id="48664.BER92_01320"/>
<dbReference type="EMBL" id="LT853885">
    <property type="protein sequence ID" value="SMR01591.1"/>
    <property type="molecule type" value="Genomic_DNA"/>
</dbReference>
<dbReference type="AlphaFoldDB" id="A0A1Y6HGB3"/>
<evidence type="ECO:0000259" key="1">
    <source>
        <dbReference type="Pfam" id="PF12697"/>
    </source>
</evidence>
<sequence>MNWAGRRVLGRLIHRCVAMTRLLLLACACLWLAGCSSPSTSLSERLVAPGGVSPLPDEKRIAATIATVPNRSGHVVTRDQVPIFWRAIDPGQYAMRYRYLGQPNDPAHALDVDLSFKVPTVAALAPRGTVVLLHGWMMDGDSLLPWSLQLAQAGYRVITIDLRNHGHSGGGPSGYGTRESDDVIAVLDALQPSGEIRGPLYLFGISYGAATALFTADKLGDRVAGVVAMESFANAGRGIRDMVPHLLASQPNGWRGQAVAAYARWRYADQNIDAVITAADTQLKLDLDRVDVVHALADTRSCVLVLHGDADQHIPVAHGRALALASPRVRYVELPGENHLSLPLRLDLLGGPIDQWLAQTQQDPSHCPAPQSLPASTFAVATPLTVPRG</sequence>
<dbReference type="eggNOG" id="COG1073">
    <property type="taxonomic scope" value="Bacteria"/>
</dbReference>
<dbReference type="PROSITE" id="PS51257">
    <property type="entry name" value="PROKAR_LIPOPROTEIN"/>
    <property type="match status" value="1"/>
</dbReference>
<dbReference type="SUPFAM" id="SSF53474">
    <property type="entry name" value="alpha/beta-Hydrolases"/>
    <property type="match status" value="1"/>
</dbReference>
<gene>
    <name evidence="2" type="ORF">PD5205_00271</name>
</gene>
<dbReference type="InterPro" id="IPR000073">
    <property type="entry name" value="AB_hydrolase_1"/>
</dbReference>
<accession>A0A1Y6HGB3</accession>
<evidence type="ECO:0000313" key="2">
    <source>
        <dbReference type="EMBL" id="SMR01591.1"/>
    </source>
</evidence>
<dbReference type="GO" id="GO:0016787">
    <property type="term" value="F:hydrolase activity"/>
    <property type="evidence" value="ECO:0007669"/>
    <property type="project" value="UniProtKB-KW"/>
</dbReference>
<dbReference type="Proteomes" id="UP000195953">
    <property type="component" value="Chromosome 1"/>
</dbReference>
<dbReference type="Gene3D" id="3.40.50.1820">
    <property type="entry name" value="alpha/beta hydrolase"/>
    <property type="match status" value="1"/>
</dbReference>
<evidence type="ECO:0000313" key="3">
    <source>
        <dbReference type="Proteomes" id="UP000195953"/>
    </source>
</evidence>
<dbReference type="InterPro" id="IPR050228">
    <property type="entry name" value="Carboxylesterase_BioH"/>
</dbReference>
<feature type="domain" description="AB hydrolase-1" evidence="1">
    <location>
        <begin position="130"/>
        <end position="342"/>
    </location>
</feature>
<dbReference type="Pfam" id="PF12697">
    <property type="entry name" value="Abhydrolase_6"/>
    <property type="match status" value="1"/>
</dbReference>
<name>A0A1Y6HGB3_9XANT</name>
<protein>
    <submittedName>
        <fullName evidence="2">Hydrolase</fullName>
    </submittedName>
</protein>
<reference evidence="2 3" key="1">
    <citation type="submission" date="2017-05" db="EMBL/GenBank/DDBJ databases">
        <authorList>
            <person name="Song R."/>
            <person name="Chenine A.L."/>
            <person name="Ruprecht R.M."/>
        </authorList>
    </citation>
    <scope>NUCLEOTIDE SEQUENCE [LARGE SCALE GENOMIC DNA]</scope>
    <source>
        <strain evidence="2">PD5205</strain>
    </source>
</reference>
<dbReference type="InterPro" id="IPR029058">
    <property type="entry name" value="AB_hydrolase_fold"/>
</dbReference>
<dbReference type="PANTHER" id="PTHR43194">
    <property type="entry name" value="HYDROLASE ALPHA/BETA FOLD FAMILY"/>
    <property type="match status" value="1"/>
</dbReference>
<organism evidence="2 3">
    <name type="scientific">Xanthomonas fragariae</name>
    <dbReference type="NCBI Taxonomy" id="48664"/>
    <lineage>
        <taxon>Bacteria</taxon>
        <taxon>Pseudomonadati</taxon>
        <taxon>Pseudomonadota</taxon>
        <taxon>Gammaproteobacteria</taxon>
        <taxon>Lysobacterales</taxon>
        <taxon>Lysobacteraceae</taxon>
        <taxon>Xanthomonas</taxon>
    </lineage>
</organism>
<proteinExistence type="predicted"/>
<dbReference type="PANTHER" id="PTHR43194:SF2">
    <property type="entry name" value="PEROXISOMAL MEMBRANE PROTEIN LPX1"/>
    <property type="match status" value="1"/>
</dbReference>
<keyword evidence="2" id="KW-0378">Hydrolase</keyword>